<evidence type="ECO:0000313" key="9">
    <source>
        <dbReference type="Proteomes" id="UP001152888"/>
    </source>
</evidence>
<dbReference type="GO" id="GO:0005524">
    <property type="term" value="F:ATP binding"/>
    <property type="evidence" value="ECO:0007669"/>
    <property type="project" value="InterPro"/>
</dbReference>
<dbReference type="InterPro" id="IPR027417">
    <property type="entry name" value="P-loop_NTPase"/>
</dbReference>
<keyword evidence="4" id="KW-0812">Transmembrane</keyword>
<keyword evidence="5" id="KW-1133">Transmembrane helix</keyword>
<sequence length="192" mass="21820">MEETQLDVLNGDSDIESEMQASIDSFRERSRSYSRWSPVDEGVTLAWNNLTIYAKIKKRGITNYKRIINDTLMGASGAGKSTLMSVLGYRNSAKLVVEGDMIINGRKIDDYMKYLSGYMHQEDMFIPYLTVLEHMTIMKILNILTELGLLKCLHSKIGGTDQNKALSGGEKKRLAFATEIRHYYFAMNQQQA</sequence>
<dbReference type="GO" id="GO:0005886">
    <property type="term" value="C:plasma membrane"/>
    <property type="evidence" value="ECO:0007669"/>
    <property type="project" value="TreeGrafter"/>
</dbReference>
<evidence type="ECO:0000256" key="5">
    <source>
        <dbReference type="ARBA" id="ARBA00022989"/>
    </source>
</evidence>
<organism evidence="8 9">
    <name type="scientific">Acanthoscelides obtectus</name>
    <name type="common">Bean weevil</name>
    <name type="synonym">Bruchus obtectus</name>
    <dbReference type="NCBI Taxonomy" id="200917"/>
    <lineage>
        <taxon>Eukaryota</taxon>
        <taxon>Metazoa</taxon>
        <taxon>Ecdysozoa</taxon>
        <taxon>Arthropoda</taxon>
        <taxon>Hexapoda</taxon>
        <taxon>Insecta</taxon>
        <taxon>Pterygota</taxon>
        <taxon>Neoptera</taxon>
        <taxon>Endopterygota</taxon>
        <taxon>Coleoptera</taxon>
        <taxon>Polyphaga</taxon>
        <taxon>Cucujiformia</taxon>
        <taxon>Chrysomeloidea</taxon>
        <taxon>Chrysomelidae</taxon>
        <taxon>Bruchinae</taxon>
        <taxon>Bruchini</taxon>
        <taxon>Acanthoscelides</taxon>
    </lineage>
</organism>
<dbReference type="PANTHER" id="PTHR48041">
    <property type="entry name" value="ABC TRANSPORTER G FAMILY MEMBER 28"/>
    <property type="match status" value="1"/>
</dbReference>
<comment type="similarity">
    <text evidence="2">Belongs to the ABC transporter superfamily. ABCG family. Eye pigment precursor importer (TC 3.A.1.204) subfamily.</text>
</comment>
<keyword evidence="6" id="KW-0472">Membrane</keyword>
<dbReference type="Gene3D" id="3.40.50.300">
    <property type="entry name" value="P-loop containing nucleotide triphosphate hydrolases"/>
    <property type="match status" value="1"/>
</dbReference>
<dbReference type="InterPro" id="IPR003439">
    <property type="entry name" value="ABC_transporter-like_ATP-bd"/>
</dbReference>
<dbReference type="Pfam" id="PF00005">
    <property type="entry name" value="ABC_tran"/>
    <property type="match status" value="1"/>
</dbReference>
<dbReference type="PANTHER" id="PTHR48041:SF139">
    <property type="entry name" value="PROTEIN SCARLET"/>
    <property type="match status" value="1"/>
</dbReference>
<accession>A0A9P0VPF6</accession>
<protein>
    <recommendedName>
        <fullName evidence="7">ABC transporter domain-containing protein</fullName>
    </recommendedName>
</protein>
<evidence type="ECO:0000256" key="4">
    <source>
        <dbReference type="ARBA" id="ARBA00022692"/>
    </source>
</evidence>
<evidence type="ECO:0000256" key="6">
    <source>
        <dbReference type="ARBA" id="ARBA00023136"/>
    </source>
</evidence>
<dbReference type="AlphaFoldDB" id="A0A9P0VPF6"/>
<proteinExistence type="inferred from homology"/>
<dbReference type="GO" id="GO:0016887">
    <property type="term" value="F:ATP hydrolysis activity"/>
    <property type="evidence" value="ECO:0007669"/>
    <property type="project" value="InterPro"/>
</dbReference>
<dbReference type="GO" id="GO:0030659">
    <property type="term" value="C:cytoplasmic vesicle membrane"/>
    <property type="evidence" value="ECO:0007669"/>
    <property type="project" value="TreeGrafter"/>
</dbReference>
<comment type="caution">
    <text evidence="8">The sequence shown here is derived from an EMBL/GenBank/DDBJ whole genome shotgun (WGS) entry which is preliminary data.</text>
</comment>
<comment type="subcellular location">
    <subcellularLocation>
        <location evidence="1">Membrane</location>
        <topology evidence="1">Multi-pass membrane protein</topology>
    </subcellularLocation>
</comment>
<reference evidence="8" key="1">
    <citation type="submission" date="2022-03" db="EMBL/GenBank/DDBJ databases">
        <authorList>
            <person name="Sayadi A."/>
        </authorList>
    </citation>
    <scope>NUCLEOTIDE SEQUENCE</scope>
</reference>
<evidence type="ECO:0000259" key="7">
    <source>
        <dbReference type="Pfam" id="PF00005"/>
    </source>
</evidence>
<evidence type="ECO:0000256" key="3">
    <source>
        <dbReference type="ARBA" id="ARBA00022448"/>
    </source>
</evidence>
<dbReference type="Proteomes" id="UP001152888">
    <property type="component" value="Unassembled WGS sequence"/>
</dbReference>
<feature type="domain" description="ABC transporter" evidence="7">
    <location>
        <begin position="72"/>
        <end position="178"/>
    </location>
</feature>
<name>A0A9P0VPF6_ACAOB</name>
<evidence type="ECO:0000256" key="2">
    <source>
        <dbReference type="ARBA" id="ARBA00005814"/>
    </source>
</evidence>
<keyword evidence="9" id="KW-1185">Reference proteome</keyword>
<dbReference type="SUPFAM" id="SSF52540">
    <property type="entry name" value="P-loop containing nucleoside triphosphate hydrolases"/>
    <property type="match status" value="1"/>
</dbReference>
<evidence type="ECO:0000256" key="1">
    <source>
        <dbReference type="ARBA" id="ARBA00004141"/>
    </source>
</evidence>
<keyword evidence="3" id="KW-0813">Transport</keyword>
<dbReference type="OrthoDB" id="66620at2759"/>
<dbReference type="EMBL" id="CAKOFQ010008946">
    <property type="protein sequence ID" value="CAH2016564.1"/>
    <property type="molecule type" value="Genomic_DNA"/>
</dbReference>
<gene>
    <name evidence="8" type="ORF">ACAOBT_LOCUS35455</name>
</gene>
<evidence type="ECO:0000313" key="8">
    <source>
        <dbReference type="EMBL" id="CAH2016564.1"/>
    </source>
</evidence>
<dbReference type="GO" id="GO:0042626">
    <property type="term" value="F:ATPase-coupled transmembrane transporter activity"/>
    <property type="evidence" value="ECO:0007669"/>
    <property type="project" value="TreeGrafter"/>
</dbReference>
<dbReference type="InterPro" id="IPR050352">
    <property type="entry name" value="ABCG_transporters"/>
</dbReference>